<dbReference type="Proteomes" id="UP001456344">
    <property type="component" value="Chromosome"/>
</dbReference>
<protein>
    <submittedName>
        <fullName evidence="1">Isocitrate lyase/phosphoenolpyruvate mutase family protein</fullName>
    </submittedName>
</protein>
<keyword evidence="1" id="KW-0456">Lyase</keyword>
<sequence length="97" mass="10505">MEDTDHRTGELVDAFLGDRGIQEPERVAEAIRRGRLYREAGADCVYPIGVRRRDDIAALVSELACPVNGNVGEELDLAALRELGVARSAPVVSGDSR</sequence>
<dbReference type="EMBL" id="CP150484">
    <property type="protein sequence ID" value="WYW18527.1"/>
    <property type="molecule type" value="Genomic_DNA"/>
</dbReference>
<gene>
    <name evidence="1" type="ORF">LCL61_23570</name>
</gene>
<organism evidence="1 2">
    <name type="scientific">Amycolatopsis coloradensis</name>
    <dbReference type="NCBI Taxonomy" id="76021"/>
    <lineage>
        <taxon>Bacteria</taxon>
        <taxon>Bacillati</taxon>
        <taxon>Actinomycetota</taxon>
        <taxon>Actinomycetes</taxon>
        <taxon>Pseudonocardiales</taxon>
        <taxon>Pseudonocardiaceae</taxon>
        <taxon>Amycolatopsis</taxon>
    </lineage>
</organism>
<name>A0ACD5BGX7_9PSEU</name>
<keyword evidence="2" id="KW-1185">Reference proteome</keyword>
<proteinExistence type="predicted"/>
<evidence type="ECO:0000313" key="1">
    <source>
        <dbReference type="EMBL" id="WYW18527.1"/>
    </source>
</evidence>
<evidence type="ECO:0000313" key="2">
    <source>
        <dbReference type="Proteomes" id="UP001456344"/>
    </source>
</evidence>
<accession>A0ACD5BGX7</accession>
<reference evidence="1" key="1">
    <citation type="submission" date="2023-10" db="EMBL/GenBank/DDBJ databases">
        <title>Whole genome sequencing of actinobacterial strain Amycolatopsis sp. (BCA-696) identifies the underlying plant growth-promoting genes.</title>
        <authorList>
            <person name="Gandham P."/>
            <person name="Vadla N."/>
            <person name="Saji A."/>
            <person name="Srinivas V."/>
            <person name="Ruperao P."/>
            <person name="Selvanayagam S."/>
            <person name="Saxena R.K."/>
            <person name="Rathore A."/>
            <person name="Gopalakrishnan S."/>
            <person name="Thakur V."/>
        </authorList>
    </citation>
    <scope>NUCLEOTIDE SEQUENCE</scope>
    <source>
        <strain evidence="1">BCA-696</strain>
    </source>
</reference>